<accession>A0AAV4S3C1</accession>
<reference evidence="1 2" key="1">
    <citation type="submission" date="2021-06" db="EMBL/GenBank/DDBJ databases">
        <title>Caerostris extrusa draft genome.</title>
        <authorList>
            <person name="Kono N."/>
            <person name="Arakawa K."/>
        </authorList>
    </citation>
    <scope>NUCLEOTIDE SEQUENCE [LARGE SCALE GENOMIC DNA]</scope>
</reference>
<dbReference type="Proteomes" id="UP001054945">
    <property type="component" value="Unassembled WGS sequence"/>
</dbReference>
<evidence type="ECO:0000313" key="1">
    <source>
        <dbReference type="EMBL" id="GIY27676.1"/>
    </source>
</evidence>
<comment type="caution">
    <text evidence="1">The sequence shown here is derived from an EMBL/GenBank/DDBJ whole genome shotgun (WGS) entry which is preliminary data.</text>
</comment>
<dbReference type="AlphaFoldDB" id="A0AAV4S3C1"/>
<gene>
    <name evidence="1" type="ORF">CEXT_762121</name>
</gene>
<organism evidence="1 2">
    <name type="scientific">Caerostris extrusa</name>
    <name type="common">Bark spider</name>
    <name type="synonym">Caerostris bankana</name>
    <dbReference type="NCBI Taxonomy" id="172846"/>
    <lineage>
        <taxon>Eukaryota</taxon>
        <taxon>Metazoa</taxon>
        <taxon>Ecdysozoa</taxon>
        <taxon>Arthropoda</taxon>
        <taxon>Chelicerata</taxon>
        <taxon>Arachnida</taxon>
        <taxon>Araneae</taxon>
        <taxon>Araneomorphae</taxon>
        <taxon>Entelegynae</taxon>
        <taxon>Araneoidea</taxon>
        <taxon>Araneidae</taxon>
        <taxon>Caerostris</taxon>
    </lineage>
</organism>
<proteinExistence type="predicted"/>
<protein>
    <submittedName>
        <fullName evidence="1">Uncharacterized protein</fullName>
    </submittedName>
</protein>
<dbReference type="EMBL" id="BPLR01008840">
    <property type="protein sequence ID" value="GIY27676.1"/>
    <property type="molecule type" value="Genomic_DNA"/>
</dbReference>
<evidence type="ECO:0000313" key="2">
    <source>
        <dbReference type="Proteomes" id="UP001054945"/>
    </source>
</evidence>
<sequence>MVSVSSCSGNIGIGSQNPFCQLVFRKSGLEPLPSCRDPVLYRIVGLERLQHIAEHSLPLFNSSNTLGVR</sequence>
<keyword evidence="2" id="KW-1185">Reference proteome</keyword>
<name>A0AAV4S3C1_CAEEX</name>